<dbReference type="Proteomes" id="UP001597092">
    <property type="component" value="Unassembled WGS sequence"/>
</dbReference>
<sequence length="202" mass="22262">MTAPSTHTAIADVGVTLVDLLHEEIQQRIEFKKSEIALVSPADAAGSVRLTLWLYHVTENSHLRDVDRPKRTGNAEKRSPLVLDLHYLLTVHPTGGGQGSQNGVSTAATSEQHELLGLAMQVLHDNPILHVGMLPESLADDELQVSVEQQPMDELTNLWGTFGDQAFQPSVAYRVTPVVIDSSVERPVRRVEERTVEEYTPS</sequence>
<evidence type="ECO:0000313" key="2">
    <source>
        <dbReference type="EMBL" id="MFD1686064.1"/>
    </source>
</evidence>
<comment type="caution">
    <text evidence="2">The sequence shown here is derived from an EMBL/GenBank/DDBJ whole genome shotgun (WGS) entry which is preliminary data.</text>
</comment>
<proteinExistence type="predicted"/>
<evidence type="ECO:0000259" key="1">
    <source>
        <dbReference type="Pfam" id="PF14065"/>
    </source>
</evidence>
<reference evidence="2 3" key="1">
    <citation type="journal article" date="2019" name="Int. J. Syst. Evol. Microbiol.">
        <title>The Global Catalogue of Microorganisms (GCM) 10K type strain sequencing project: providing services to taxonomists for standard genome sequencing and annotation.</title>
        <authorList>
            <consortium name="The Broad Institute Genomics Platform"/>
            <consortium name="The Broad Institute Genome Sequencing Center for Infectious Disease"/>
            <person name="Wu L."/>
            <person name="Ma J."/>
        </authorList>
    </citation>
    <scope>NUCLEOTIDE SEQUENCE [LARGE SCALE GENOMIC DNA]</scope>
    <source>
        <strain evidence="2 3">CGMCC 1.10387</strain>
    </source>
</reference>
<dbReference type="EMBL" id="JBHUDP010000003">
    <property type="protein sequence ID" value="MFD1686064.1"/>
    <property type="molecule type" value="Genomic_DNA"/>
</dbReference>
<feature type="domain" description="Pvc16 N-terminal" evidence="1">
    <location>
        <begin position="13"/>
        <end position="190"/>
    </location>
</feature>
<name>A0ABD6DXP0_9EURY</name>
<accession>A0ABD6DXP0</accession>
<dbReference type="RefSeq" id="WP_256308689.1">
    <property type="nucleotide sequence ID" value="NZ_JANHAW010000003.1"/>
</dbReference>
<gene>
    <name evidence="2" type="ORF">ACFSAS_10615</name>
</gene>
<evidence type="ECO:0000313" key="3">
    <source>
        <dbReference type="Proteomes" id="UP001597092"/>
    </source>
</evidence>
<dbReference type="AlphaFoldDB" id="A0ABD6DXP0"/>
<dbReference type="Pfam" id="PF14065">
    <property type="entry name" value="Pvc16_N"/>
    <property type="match status" value="1"/>
</dbReference>
<dbReference type="InterPro" id="IPR025351">
    <property type="entry name" value="Pvc16_N"/>
</dbReference>
<organism evidence="2 3">
    <name type="scientific">Halobellus litoreus</name>
    <dbReference type="NCBI Taxonomy" id="755310"/>
    <lineage>
        <taxon>Archaea</taxon>
        <taxon>Methanobacteriati</taxon>
        <taxon>Methanobacteriota</taxon>
        <taxon>Stenosarchaea group</taxon>
        <taxon>Halobacteria</taxon>
        <taxon>Halobacteriales</taxon>
        <taxon>Haloferacaceae</taxon>
        <taxon>Halobellus</taxon>
    </lineage>
</organism>
<protein>
    <submittedName>
        <fullName evidence="2">DUF4255 domain-containing protein</fullName>
    </submittedName>
</protein>
<keyword evidence="3" id="KW-1185">Reference proteome</keyword>